<dbReference type="SUPFAM" id="SSF53155">
    <property type="entry name" value="Methylated DNA-protein cysteine methyltransferase domain"/>
    <property type="match status" value="1"/>
</dbReference>
<feature type="domain" description="Methylguanine DNA methyltransferase ribonuclease-like" evidence="11">
    <location>
        <begin position="7"/>
        <end position="85"/>
    </location>
</feature>
<dbReference type="GO" id="GO:0006307">
    <property type="term" value="P:DNA alkylation repair"/>
    <property type="evidence" value="ECO:0007669"/>
    <property type="project" value="UniProtKB-UniRule"/>
</dbReference>
<evidence type="ECO:0000256" key="8">
    <source>
        <dbReference type="ARBA" id="ARBA00049348"/>
    </source>
</evidence>
<dbReference type="Proteomes" id="UP000628775">
    <property type="component" value="Unassembled WGS sequence"/>
</dbReference>
<dbReference type="InterPro" id="IPR001497">
    <property type="entry name" value="MethylDNA_cys_MeTrfase_AS"/>
</dbReference>
<name>A0A8J2YHR3_9BACL</name>
<dbReference type="GO" id="GO:0003908">
    <property type="term" value="F:methylated-DNA-[protein]-cysteine S-methyltransferase activity"/>
    <property type="evidence" value="ECO:0007669"/>
    <property type="project" value="UniProtKB-UniRule"/>
</dbReference>
<evidence type="ECO:0000313" key="12">
    <source>
        <dbReference type="EMBL" id="GGE43713.1"/>
    </source>
</evidence>
<keyword evidence="4 9" id="KW-0489">Methyltransferase</keyword>
<evidence type="ECO:0000256" key="9">
    <source>
        <dbReference type="HAMAP-Rule" id="MF_00772"/>
    </source>
</evidence>
<evidence type="ECO:0000256" key="3">
    <source>
        <dbReference type="ARBA" id="ARBA00022490"/>
    </source>
</evidence>
<evidence type="ECO:0000256" key="2">
    <source>
        <dbReference type="ARBA" id="ARBA00008711"/>
    </source>
</evidence>
<reference evidence="12" key="2">
    <citation type="submission" date="2020-09" db="EMBL/GenBank/DDBJ databases">
        <authorList>
            <person name="Sun Q."/>
            <person name="Zhou Y."/>
        </authorList>
    </citation>
    <scope>NUCLEOTIDE SEQUENCE</scope>
    <source>
        <strain evidence="12">CGMCC 1.15371</strain>
    </source>
</reference>
<dbReference type="InterPro" id="IPR023546">
    <property type="entry name" value="MGMT"/>
</dbReference>
<dbReference type="InterPro" id="IPR036631">
    <property type="entry name" value="MGMT_N_sf"/>
</dbReference>
<dbReference type="EC" id="2.1.1.63" evidence="9"/>
<comment type="function">
    <text evidence="9">Involved in the cellular defense against the biological effects of O6-methylguanine (O6-MeG) and O4-methylthymine (O4-MeT) in DNA. Repairs the methylated nucleobase in DNA by stoichiometrically transferring the methyl group to a cysteine residue in the enzyme. This is a suicide reaction: the enzyme is irreversibly inactivated.</text>
</comment>
<comment type="similarity">
    <text evidence="2 9">Belongs to the MGMT family.</text>
</comment>
<keyword evidence="13" id="KW-1185">Reference proteome</keyword>
<dbReference type="PANTHER" id="PTHR10815:SF5">
    <property type="entry name" value="METHYLATED-DNA--PROTEIN-CYSTEINE METHYLTRANSFERASE"/>
    <property type="match status" value="1"/>
</dbReference>
<proteinExistence type="inferred from homology"/>
<keyword evidence="6 9" id="KW-0227">DNA damage</keyword>
<dbReference type="EMBL" id="BMIR01000010">
    <property type="protein sequence ID" value="GGE43713.1"/>
    <property type="molecule type" value="Genomic_DNA"/>
</dbReference>
<comment type="catalytic activity">
    <reaction evidence="8 9">
        <text>a 6-O-methyl-2'-deoxyguanosine in DNA + L-cysteinyl-[protein] = S-methyl-L-cysteinyl-[protein] + a 2'-deoxyguanosine in DNA</text>
        <dbReference type="Rhea" id="RHEA:24000"/>
        <dbReference type="Rhea" id="RHEA-COMP:10131"/>
        <dbReference type="Rhea" id="RHEA-COMP:10132"/>
        <dbReference type="Rhea" id="RHEA-COMP:11367"/>
        <dbReference type="Rhea" id="RHEA-COMP:11368"/>
        <dbReference type="ChEBI" id="CHEBI:29950"/>
        <dbReference type="ChEBI" id="CHEBI:82612"/>
        <dbReference type="ChEBI" id="CHEBI:85445"/>
        <dbReference type="ChEBI" id="CHEBI:85448"/>
        <dbReference type="EC" id="2.1.1.63"/>
    </reaction>
</comment>
<evidence type="ECO:0000256" key="7">
    <source>
        <dbReference type="ARBA" id="ARBA00023204"/>
    </source>
</evidence>
<evidence type="ECO:0000256" key="6">
    <source>
        <dbReference type="ARBA" id="ARBA00022763"/>
    </source>
</evidence>
<protein>
    <recommendedName>
        <fullName evidence="9">Methylated-DNA--protein-cysteine methyltransferase</fullName>
        <ecNumber evidence="9">2.1.1.63</ecNumber>
    </recommendedName>
    <alternativeName>
        <fullName evidence="9">6-O-methylguanine-DNA methyltransferase</fullName>
        <shortName evidence="9">MGMT</shortName>
    </alternativeName>
    <alternativeName>
        <fullName evidence="9">O-6-methylguanine-DNA-alkyltransferase</fullName>
    </alternativeName>
</protein>
<dbReference type="GO" id="GO:0005737">
    <property type="term" value="C:cytoplasm"/>
    <property type="evidence" value="ECO:0007669"/>
    <property type="project" value="UniProtKB-SubCell"/>
</dbReference>
<dbReference type="RefSeq" id="WP_229672546.1">
    <property type="nucleotide sequence ID" value="NZ_BMIR01000010.1"/>
</dbReference>
<dbReference type="SUPFAM" id="SSF46767">
    <property type="entry name" value="Methylated DNA-protein cysteine methyltransferase, C-terminal domain"/>
    <property type="match status" value="1"/>
</dbReference>
<dbReference type="InterPro" id="IPR014048">
    <property type="entry name" value="MethylDNA_cys_MeTrfase_DNA-bd"/>
</dbReference>
<evidence type="ECO:0000259" key="11">
    <source>
        <dbReference type="Pfam" id="PF02870"/>
    </source>
</evidence>
<accession>A0A8J2YHR3</accession>
<dbReference type="Gene3D" id="3.30.160.70">
    <property type="entry name" value="Methylated DNA-protein cysteine methyltransferase domain"/>
    <property type="match status" value="1"/>
</dbReference>
<gene>
    <name evidence="12" type="ORF">GCM10011391_23130</name>
</gene>
<evidence type="ECO:0000256" key="1">
    <source>
        <dbReference type="ARBA" id="ARBA00001286"/>
    </source>
</evidence>
<dbReference type="InterPro" id="IPR036388">
    <property type="entry name" value="WH-like_DNA-bd_sf"/>
</dbReference>
<dbReference type="CDD" id="cd06445">
    <property type="entry name" value="ATase"/>
    <property type="match status" value="1"/>
</dbReference>
<comment type="miscellaneous">
    <text evidence="9">This enzyme catalyzes only one turnover and therefore is not strictly catalytic. According to one definition, an enzyme is a biocatalyst that acts repeatedly and over many reaction cycles.</text>
</comment>
<dbReference type="AlphaFoldDB" id="A0A8J2YHR3"/>
<dbReference type="Pfam" id="PF01035">
    <property type="entry name" value="DNA_binding_1"/>
    <property type="match status" value="1"/>
</dbReference>
<comment type="caution">
    <text evidence="12">The sequence shown here is derived from an EMBL/GenBank/DDBJ whole genome shotgun (WGS) entry which is preliminary data.</text>
</comment>
<keyword evidence="3 9" id="KW-0963">Cytoplasm</keyword>
<comment type="catalytic activity">
    <reaction evidence="1 9">
        <text>a 4-O-methyl-thymidine in DNA + L-cysteinyl-[protein] = a thymidine in DNA + S-methyl-L-cysteinyl-[protein]</text>
        <dbReference type="Rhea" id="RHEA:53428"/>
        <dbReference type="Rhea" id="RHEA-COMP:10131"/>
        <dbReference type="Rhea" id="RHEA-COMP:10132"/>
        <dbReference type="Rhea" id="RHEA-COMP:13555"/>
        <dbReference type="Rhea" id="RHEA-COMP:13556"/>
        <dbReference type="ChEBI" id="CHEBI:29950"/>
        <dbReference type="ChEBI" id="CHEBI:82612"/>
        <dbReference type="ChEBI" id="CHEBI:137386"/>
        <dbReference type="ChEBI" id="CHEBI:137387"/>
        <dbReference type="EC" id="2.1.1.63"/>
    </reaction>
</comment>
<evidence type="ECO:0000259" key="10">
    <source>
        <dbReference type="Pfam" id="PF01035"/>
    </source>
</evidence>
<sequence>MGKSPLIYVGEMTSPIGTLTVGCIDEGVCYIAFGSIQEVELQMKAWASKVLLYSDIVHDTEHTSEPIRQLQEYFAGERQTFTVPICLKGTPFQKKVWHALQDIGYGETRSYKEIAEAIGNPKAVRAVGGANNKNPVSILIPCHRVVGSNGALVGYGGGLDKKEILLDLEKKYLAAAE</sequence>
<dbReference type="HAMAP" id="MF_00772">
    <property type="entry name" value="OGT"/>
    <property type="match status" value="1"/>
</dbReference>
<organism evidence="12 13">
    <name type="scientific">Pullulanibacillus camelliae</name>
    <dbReference type="NCBI Taxonomy" id="1707096"/>
    <lineage>
        <taxon>Bacteria</taxon>
        <taxon>Bacillati</taxon>
        <taxon>Bacillota</taxon>
        <taxon>Bacilli</taxon>
        <taxon>Bacillales</taxon>
        <taxon>Sporolactobacillaceae</taxon>
        <taxon>Pullulanibacillus</taxon>
    </lineage>
</organism>
<dbReference type="GO" id="GO:0032259">
    <property type="term" value="P:methylation"/>
    <property type="evidence" value="ECO:0007669"/>
    <property type="project" value="UniProtKB-KW"/>
</dbReference>
<dbReference type="Pfam" id="PF02870">
    <property type="entry name" value="Methyltransf_1N"/>
    <property type="match status" value="1"/>
</dbReference>
<feature type="domain" description="Methylated-DNA-[protein]-cysteine S-methyltransferase DNA binding" evidence="10">
    <location>
        <begin position="91"/>
        <end position="170"/>
    </location>
</feature>
<comment type="subcellular location">
    <subcellularLocation>
        <location evidence="9">Cytoplasm</location>
    </subcellularLocation>
</comment>
<evidence type="ECO:0000313" key="13">
    <source>
        <dbReference type="Proteomes" id="UP000628775"/>
    </source>
</evidence>
<dbReference type="NCBIfam" id="TIGR00589">
    <property type="entry name" value="ogt"/>
    <property type="match status" value="1"/>
</dbReference>
<dbReference type="PROSITE" id="PS00374">
    <property type="entry name" value="MGMT"/>
    <property type="match status" value="1"/>
</dbReference>
<dbReference type="FunFam" id="1.10.10.10:FF:000214">
    <property type="entry name" value="Methylated-DNA--protein-cysteine methyltransferase"/>
    <property type="match status" value="1"/>
</dbReference>
<dbReference type="Gene3D" id="1.10.10.10">
    <property type="entry name" value="Winged helix-like DNA-binding domain superfamily/Winged helix DNA-binding domain"/>
    <property type="match status" value="1"/>
</dbReference>
<feature type="active site" description="Nucleophile; methyl group acceptor" evidence="9">
    <location>
        <position position="142"/>
    </location>
</feature>
<dbReference type="InterPro" id="IPR036217">
    <property type="entry name" value="MethylDNA_cys_MeTrfase_DNAb"/>
</dbReference>
<keyword evidence="7 9" id="KW-0234">DNA repair</keyword>
<evidence type="ECO:0000256" key="4">
    <source>
        <dbReference type="ARBA" id="ARBA00022603"/>
    </source>
</evidence>
<evidence type="ECO:0000256" key="5">
    <source>
        <dbReference type="ARBA" id="ARBA00022679"/>
    </source>
</evidence>
<reference evidence="12" key="1">
    <citation type="journal article" date="2014" name="Int. J. Syst. Evol. Microbiol.">
        <title>Complete genome sequence of Corynebacterium casei LMG S-19264T (=DSM 44701T), isolated from a smear-ripened cheese.</title>
        <authorList>
            <consortium name="US DOE Joint Genome Institute (JGI-PGF)"/>
            <person name="Walter F."/>
            <person name="Albersmeier A."/>
            <person name="Kalinowski J."/>
            <person name="Ruckert C."/>
        </authorList>
    </citation>
    <scope>NUCLEOTIDE SEQUENCE</scope>
    <source>
        <strain evidence="12">CGMCC 1.15371</strain>
    </source>
</reference>
<keyword evidence="5 9" id="KW-0808">Transferase</keyword>
<dbReference type="InterPro" id="IPR008332">
    <property type="entry name" value="MethylG_MeTrfase_N"/>
</dbReference>
<dbReference type="PROSITE" id="PS51257">
    <property type="entry name" value="PROKAR_LIPOPROTEIN"/>
    <property type="match status" value="1"/>
</dbReference>
<dbReference type="PANTHER" id="PTHR10815">
    <property type="entry name" value="METHYLATED-DNA--PROTEIN-CYSTEINE METHYLTRANSFERASE"/>
    <property type="match status" value="1"/>
</dbReference>